<feature type="compositionally biased region" description="Low complexity" evidence="1">
    <location>
        <begin position="62"/>
        <end position="71"/>
    </location>
</feature>
<reference evidence="2 3" key="1">
    <citation type="journal article" date="2024" name="Appl. Environ. Microbiol.">
        <title>Pontiella agarivorans sp. nov., a novel marine anaerobic bacterium capable of degrading macroalgal polysaccharides and fixing nitrogen.</title>
        <authorList>
            <person name="Liu N."/>
            <person name="Kivenson V."/>
            <person name="Peng X."/>
            <person name="Cui Z."/>
            <person name="Lankiewicz T.S."/>
            <person name="Gosselin K.M."/>
            <person name="English C.J."/>
            <person name="Blair E.M."/>
            <person name="O'Malley M.A."/>
            <person name="Valentine D.L."/>
        </authorList>
    </citation>
    <scope>NUCLEOTIDE SEQUENCE [LARGE SCALE GENOMIC DNA]</scope>
    <source>
        <strain evidence="2 3">NLcol2</strain>
    </source>
</reference>
<dbReference type="EMBL" id="JARVCO010000010">
    <property type="protein sequence ID" value="MDZ8119226.1"/>
    <property type="molecule type" value="Genomic_DNA"/>
</dbReference>
<evidence type="ECO:0000313" key="3">
    <source>
        <dbReference type="Proteomes" id="UP001290861"/>
    </source>
</evidence>
<keyword evidence="3" id="KW-1185">Reference proteome</keyword>
<evidence type="ECO:0000256" key="1">
    <source>
        <dbReference type="SAM" id="MobiDB-lite"/>
    </source>
</evidence>
<protein>
    <submittedName>
        <fullName evidence="2">Uncharacterized protein</fullName>
    </submittedName>
</protein>
<accession>A0ABU5MYE8</accession>
<dbReference type="Gene3D" id="2.180.10.10">
    <property type="entry name" value="RHS repeat-associated core"/>
    <property type="match status" value="1"/>
</dbReference>
<sequence>MLYFYLFFIISTNNSLAFYRAEQGRWISRDPVGELGGINLQGMSANDVANKIDTLGQSYGNPVSGPAGPVGPSDPPPTPPSGSHGNWWGKGWCNGEK</sequence>
<dbReference type="Proteomes" id="UP001290861">
    <property type="component" value="Unassembled WGS sequence"/>
</dbReference>
<name>A0ABU5MYE8_9BACT</name>
<proteinExistence type="predicted"/>
<organism evidence="2 3">
    <name type="scientific">Pontiella agarivorans</name>
    <dbReference type="NCBI Taxonomy" id="3038953"/>
    <lineage>
        <taxon>Bacteria</taxon>
        <taxon>Pseudomonadati</taxon>
        <taxon>Kiritimatiellota</taxon>
        <taxon>Kiritimatiellia</taxon>
        <taxon>Kiritimatiellales</taxon>
        <taxon>Pontiellaceae</taxon>
        <taxon>Pontiella</taxon>
    </lineage>
</organism>
<comment type="caution">
    <text evidence="2">The sequence shown here is derived from an EMBL/GenBank/DDBJ whole genome shotgun (WGS) entry which is preliminary data.</text>
</comment>
<feature type="region of interest" description="Disordered" evidence="1">
    <location>
        <begin position="54"/>
        <end position="97"/>
    </location>
</feature>
<gene>
    <name evidence="2" type="ORF">P9H32_11380</name>
</gene>
<evidence type="ECO:0000313" key="2">
    <source>
        <dbReference type="EMBL" id="MDZ8119226.1"/>
    </source>
</evidence>